<dbReference type="InParanoid" id="A0A672SJ92"/>
<dbReference type="GO" id="GO:0016020">
    <property type="term" value="C:membrane"/>
    <property type="evidence" value="ECO:0007669"/>
    <property type="project" value="UniProtKB-SubCell"/>
</dbReference>
<name>A0A672SJ92_SINGR</name>
<evidence type="ECO:0000256" key="5">
    <source>
        <dbReference type="ARBA" id="ARBA00022968"/>
    </source>
</evidence>
<organism evidence="6 7">
    <name type="scientific">Sinocyclocheilus grahami</name>
    <name type="common">Dianchi golden-line fish</name>
    <name type="synonym">Barbus grahami</name>
    <dbReference type="NCBI Taxonomy" id="75366"/>
    <lineage>
        <taxon>Eukaryota</taxon>
        <taxon>Metazoa</taxon>
        <taxon>Chordata</taxon>
        <taxon>Craniata</taxon>
        <taxon>Vertebrata</taxon>
        <taxon>Euteleostomi</taxon>
        <taxon>Actinopterygii</taxon>
        <taxon>Neopterygii</taxon>
        <taxon>Teleostei</taxon>
        <taxon>Ostariophysi</taxon>
        <taxon>Cypriniformes</taxon>
        <taxon>Cyprinidae</taxon>
        <taxon>Cyprininae</taxon>
        <taxon>Sinocyclocheilus</taxon>
    </lineage>
</organism>
<dbReference type="AlphaFoldDB" id="A0A672SJ92"/>
<keyword evidence="7" id="KW-1185">Reference proteome</keyword>
<reference evidence="6" key="2">
    <citation type="submission" date="2025-09" db="UniProtKB">
        <authorList>
            <consortium name="Ensembl"/>
        </authorList>
    </citation>
    <scope>IDENTIFICATION</scope>
</reference>
<dbReference type="Proteomes" id="UP000472262">
    <property type="component" value="Unassembled WGS sequence"/>
</dbReference>
<dbReference type="GO" id="GO:0016266">
    <property type="term" value="P:protein O-linked glycosylation via N-acetyl-galactosamine"/>
    <property type="evidence" value="ECO:0007669"/>
    <property type="project" value="TreeGrafter"/>
</dbReference>
<evidence type="ECO:0000256" key="1">
    <source>
        <dbReference type="ARBA" id="ARBA00004606"/>
    </source>
</evidence>
<dbReference type="PANTHER" id="PTHR46012:SF3">
    <property type="entry name" value="GLUCOSIDE XYLOSYLTRANSFERASE 1"/>
    <property type="match status" value="1"/>
</dbReference>
<dbReference type="OMA" id="ELRIAWC"/>
<accession>A0A672SJ92</accession>
<dbReference type="InterPro" id="IPR029044">
    <property type="entry name" value="Nucleotide-diphossugar_trans"/>
</dbReference>
<evidence type="ECO:0000313" key="7">
    <source>
        <dbReference type="Proteomes" id="UP000472262"/>
    </source>
</evidence>
<sequence>ILFAHRRSEIYSFPMHFPLVQLDSWPAFIRAKFSYVVHSISFPHENHEEWSQLFKPCASQRLFLPMMLKEVDSLLYPVELIWDMLTHFNSTRLVAMTPEELRIAWCSRLASTLNGMTSVGLHWDKLLMPLLQEYKLNITWGDQDLTNIIFHYNPEMIFTFPCPWNYRPDHCIYGSNCILAEEGGCFNATWQQAVYDLINQLFTIFWQYIFGEDLIKSFLFPLEEALNRTTHTYGGKVSNFFTRGLGMSVRKIQKMLPAGG</sequence>
<dbReference type="SUPFAM" id="SSF53448">
    <property type="entry name" value="Nucleotide-diphospho-sugar transferases"/>
    <property type="match status" value="1"/>
</dbReference>
<evidence type="ECO:0000256" key="2">
    <source>
        <dbReference type="ARBA" id="ARBA00006351"/>
    </source>
</evidence>
<dbReference type="PANTHER" id="PTHR46012">
    <property type="entry name" value="IP22168P"/>
    <property type="match status" value="1"/>
</dbReference>
<proteinExistence type="inferred from homology"/>
<dbReference type="Ensembl" id="ENSSGRT00000108385.1">
    <property type="protein sequence ID" value="ENSSGRP00000101919.1"/>
    <property type="gene ID" value="ENSSGRG00000050691.1"/>
</dbReference>
<dbReference type="GO" id="GO:0035252">
    <property type="term" value="F:UDP-xylosyltransferase activity"/>
    <property type="evidence" value="ECO:0007669"/>
    <property type="project" value="TreeGrafter"/>
</dbReference>
<dbReference type="Gene3D" id="3.90.550.10">
    <property type="entry name" value="Spore Coat Polysaccharide Biosynthesis Protein SpsA, Chain A"/>
    <property type="match status" value="1"/>
</dbReference>
<comment type="subcellular location">
    <subcellularLocation>
        <location evidence="1">Membrane</location>
        <topology evidence="1">Single-pass type II membrane protein</topology>
    </subcellularLocation>
</comment>
<keyword evidence="4" id="KW-0808">Transferase</keyword>
<keyword evidence="3" id="KW-0328">Glycosyltransferase</keyword>
<dbReference type="InterPro" id="IPR051993">
    <property type="entry name" value="Glycosyltransferase_8"/>
</dbReference>
<reference evidence="6" key="1">
    <citation type="submission" date="2025-08" db="UniProtKB">
        <authorList>
            <consortium name="Ensembl"/>
        </authorList>
    </citation>
    <scope>IDENTIFICATION</scope>
</reference>
<protein>
    <submittedName>
        <fullName evidence="6">Glucoside xylosyltransferase 1b</fullName>
    </submittedName>
</protein>
<keyword evidence="5" id="KW-0735">Signal-anchor</keyword>
<evidence type="ECO:0000313" key="6">
    <source>
        <dbReference type="Ensembl" id="ENSSGRP00000101919.1"/>
    </source>
</evidence>
<evidence type="ECO:0000256" key="3">
    <source>
        <dbReference type="ARBA" id="ARBA00022676"/>
    </source>
</evidence>
<keyword evidence="5" id="KW-0812">Transmembrane</keyword>
<comment type="similarity">
    <text evidence="2">Belongs to the glycosyltransferase 8 family.</text>
</comment>
<evidence type="ECO:0000256" key="4">
    <source>
        <dbReference type="ARBA" id="ARBA00022679"/>
    </source>
</evidence>